<dbReference type="SUPFAM" id="SSF52777">
    <property type="entry name" value="CoA-dependent acyltransferases"/>
    <property type="match status" value="4"/>
</dbReference>
<sequence length="2193" mass="232663">MSLPAGPPTVPTTEGELRDAVAALLSIPPEEIGPDDDLFELGLDSIALMRLAARWRRSGVGAGFDELAEAATLRGWQRLLALAAPAQEPRTDAEGPGTPFPLAAMQHAYWIGRQEGQPLGGVGAHFYAELDGSAVDPVRLETAVTALRRRHGMLRVTVLDDGRQRVLDHPPGPALTVRDLSAETAERVERQLAELREHYTHRRMDVERGEVFDLALTLLPGGATRLHIDLDMLAADAASMRVLLRDLQLLYTDPGAGLPELPLDYRAYLDAVGTAREREREEDRAWWSGRLESLSAPPALPTVVDPLDPDSAAPRFHPTTRLHHWLAPERKQRLLAAARGHGVTPAAALAGAFAETLGAWSDSPRFLLNLPLFHRDLDVEGAESLVGDFSSSILLDVDLTEERTFAESARHVQTRLRTAAAHGSYSGVEVLRDLSRASDGVPALAPVVYTSALGLGEVYDSEVRAAFGEPVWIISQGPQVWLDAQVTELDGGLLLNWDVRYRAFEPGVPEAAFAAYRDLVDSLVDDPSAWTGPVRLPLPEDQARVRAAANATDAPAVTERLHEGFFRAAREHPDALALIPDAGEPVTYGALADRAGRVSALLAGAGVAPGDAVAVSLPRGAAQVAAVLGVLGAGAAYVPVGVEQPAERTARILAAADAAALLTDAAHADRPAGPARGRTGPPVVLVEDADGCAPAPPDLAQPLDATAYVIFTSGSTGVPKGVEVSHGAAVNTIAALNDRFDVGPRDRGLALADLDFDMSVYDLFAPLSAGGSVVLVPDEARRDAHHWVALMREHGVTLLNCVPALLDMVLTAAESRPGGFGDRLRFVLLGGDWVGLDQPGRLHALAPRARFTALGGMTEAAVHSTVFEVDRVDPSWTSIPWGLPLPNMRTRVVDHHGRDRPDWVPGELWVSGAGLATAYRGDPGRTAEKFVTDQGRRWYRTGDRARYRSDGVLEFLGRADHQVKLRGHRIELGEVEAAAASCPGVSAAVALVTGTPRRLALVAAAAAGPAAEAELRATLERNLPSYMVPTQIVLVDALPLTANGKPDRRRAEALAAAATGRAPEDDGDGDRSPRGWAETVVAEVWGELLDVKGIRRDDGFFALGGDSLLATRMIGALRERGAGGARVAGLFSSPALADFAATLTRQEPPTGTVLGEGDTANRHLPFPMTDVQRAFWIGRDSRLSLGGVGTYHYSEFDGADVDLDRFTRAWTALVDRHEMLRAVFDEDGRQRILPKTPPVTVAVTEAATEEEAAQALAALREEASHLSIDLTRWPLFELRAVRYPSGGATRTRLAIGLDYIVLDAASIIALYGELDRLYSDPGAELEPIDVSFRDYVLQSEPDPDAVEHARRHWTRRLRTLPPAPALPLVADPSTVEHPRFTRRRRPLRARDWEAITDKARAHGLTPSVVLLTCYAEVLSAWSDHPEVAVNLTLFNRQPVHPHIDLIMGDFTSVSLLGYEPRAGEPWPAAAHRLQRVMSEDLDHREASVTWLLQELAKRTGAVDAAMPVVFSSSVGVGDRTVKDLSDGFPEKVWGISQTPQVLLDNQVTESQGGVMVTWDAIEELFRPGVLDSMFDAYNTMLAWLAGNDWDAVAPPVLPSAQADTRRPAPGPLPATAEGTLHGEVLRRAQEAPDRPAVLGAPGREPLTYGGLAARAARVAGGLAERGTGPGDVVAITLPPGADRVVAILGVLSTGAAYLLGDPGAPPSRREQDRRAAGARVVIVGPGRADGPDQAELTDLAAAEPLRTAVAADPGARAYVTVQAGPDGEDAAVESVDHRSAVATIAAVRERFGIDARDRVLAGDPPAAAVDAFSVFGPLGTGGALVCPETDVATDPRAAAALAAEHGATVWNGPPMLLDELIAAAPAGEGAPLRDLRLALVSGDRVGAGLAGRLRRATGGGRLVALYGGRGSAGWASAVELDADTDRSTPSGRPLAGHRLRVVDSAGRECPDQVIGDLWIAGPDAAPDPATAGASDPDGRLRPTGTRARYLPGGAVEFLGPEPQAWLNGRRVDIGAVEGAIESHPGVVHAAVVTVGEGRERRLHAYTVTADGEEPDGLSRHLSGLLPPFAVPARITRLPRLPLTAEGAVDRGALAEEAAVRERAASGPPTGETEIRVAALWTELLGVGAEHRHTDFFAAGGDSLSALRLVTATGEAFGVEISVRSFLTASTLADLARQVDHALASRDDEESGIL</sequence>
<evidence type="ECO:0000256" key="8">
    <source>
        <dbReference type="ARBA" id="ARBA00033440"/>
    </source>
</evidence>
<dbReference type="InterPro" id="IPR025110">
    <property type="entry name" value="AMP-bd_C"/>
</dbReference>
<dbReference type="InterPro" id="IPR006162">
    <property type="entry name" value="Ppantetheine_attach_site"/>
</dbReference>
<dbReference type="SUPFAM" id="SSF56801">
    <property type="entry name" value="Acetyl-CoA synthetase-like"/>
    <property type="match status" value="2"/>
</dbReference>
<evidence type="ECO:0000256" key="3">
    <source>
        <dbReference type="ARBA" id="ARBA00007380"/>
    </source>
</evidence>
<dbReference type="InterPro" id="IPR020845">
    <property type="entry name" value="AMP-binding_CS"/>
</dbReference>
<dbReference type="InterPro" id="IPR042099">
    <property type="entry name" value="ANL_N_sf"/>
</dbReference>
<evidence type="ECO:0000313" key="12">
    <source>
        <dbReference type="Proteomes" id="UP001432401"/>
    </source>
</evidence>
<comment type="pathway">
    <text evidence="2">Siderophore biosynthesis; mycobactin biosynthesis.</text>
</comment>
<dbReference type="InterPro" id="IPR020806">
    <property type="entry name" value="PKS_PP-bd"/>
</dbReference>
<gene>
    <name evidence="11" type="ORF">ABUK86_27105</name>
</gene>
<dbReference type="InterPro" id="IPR009081">
    <property type="entry name" value="PP-bd_ACP"/>
</dbReference>
<dbReference type="InterPro" id="IPR023213">
    <property type="entry name" value="CAT-like_dom_sf"/>
</dbReference>
<organism evidence="11 12">
    <name type="scientific">Nocardiopsis tropica</name>
    <dbReference type="NCBI Taxonomy" id="109330"/>
    <lineage>
        <taxon>Bacteria</taxon>
        <taxon>Bacillati</taxon>
        <taxon>Actinomycetota</taxon>
        <taxon>Actinomycetes</taxon>
        <taxon>Streptosporangiales</taxon>
        <taxon>Nocardiopsidaceae</taxon>
        <taxon>Nocardiopsis</taxon>
    </lineage>
</organism>
<comment type="caution">
    <text evidence="11">The sequence shown here is derived from an EMBL/GenBank/DDBJ whole genome shotgun (WGS) entry which is preliminary data.</text>
</comment>
<dbReference type="PROSITE" id="PS50075">
    <property type="entry name" value="CARRIER"/>
    <property type="match status" value="3"/>
</dbReference>
<keyword evidence="6" id="KW-0597">Phosphoprotein</keyword>
<dbReference type="Proteomes" id="UP001432401">
    <property type="component" value="Unassembled WGS sequence"/>
</dbReference>
<dbReference type="PANTHER" id="PTHR45527">
    <property type="entry name" value="NONRIBOSOMAL PEPTIDE SYNTHETASE"/>
    <property type="match status" value="1"/>
</dbReference>
<dbReference type="InterPro" id="IPR000873">
    <property type="entry name" value="AMP-dep_synth/lig_dom"/>
</dbReference>
<evidence type="ECO:0000256" key="4">
    <source>
        <dbReference type="ARBA" id="ARBA00016743"/>
    </source>
</evidence>
<dbReference type="Gene3D" id="3.30.300.30">
    <property type="match status" value="2"/>
</dbReference>
<feature type="region of interest" description="Disordered" evidence="9">
    <location>
        <begin position="1049"/>
        <end position="1074"/>
    </location>
</feature>
<dbReference type="PROSITE" id="PS00012">
    <property type="entry name" value="PHOSPHOPANTETHEINE"/>
    <property type="match status" value="1"/>
</dbReference>
<dbReference type="PROSITE" id="PS00455">
    <property type="entry name" value="AMP_BINDING"/>
    <property type="match status" value="1"/>
</dbReference>
<dbReference type="Gene3D" id="3.30.559.10">
    <property type="entry name" value="Chloramphenicol acetyltransferase-like domain"/>
    <property type="match status" value="2"/>
</dbReference>
<feature type="domain" description="Carrier" evidence="10">
    <location>
        <begin position="1072"/>
        <end position="1147"/>
    </location>
</feature>
<evidence type="ECO:0000256" key="5">
    <source>
        <dbReference type="ARBA" id="ARBA00022450"/>
    </source>
</evidence>
<name>A0ABV2A2E7_9ACTN</name>
<reference evidence="11 12" key="1">
    <citation type="submission" date="2024-06" db="EMBL/GenBank/DDBJ databases">
        <authorList>
            <person name="Bataeva Y.V."/>
            <person name="Grigorian L.N."/>
            <person name="Solomentsev V.I."/>
        </authorList>
    </citation>
    <scope>NUCLEOTIDE SEQUENCE [LARGE SCALE GENOMIC DNA]</scope>
    <source>
        <strain evidence="12">SCPM-O-B-12605 (RCAM04882)</strain>
    </source>
</reference>
<dbReference type="Pfam" id="PF13193">
    <property type="entry name" value="AMP-binding_C"/>
    <property type="match status" value="2"/>
</dbReference>
<keyword evidence="5" id="KW-0596">Phosphopantetheine</keyword>
<evidence type="ECO:0000256" key="2">
    <source>
        <dbReference type="ARBA" id="ARBA00005102"/>
    </source>
</evidence>
<dbReference type="SUPFAM" id="SSF47336">
    <property type="entry name" value="ACP-like"/>
    <property type="match status" value="3"/>
</dbReference>
<dbReference type="InterPro" id="IPR029058">
    <property type="entry name" value="AB_hydrolase_fold"/>
</dbReference>
<dbReference type="Gene3D" id="1.10.1200.10">
    <property type="entry name" value="ACP-like"/>
    <property type="match status" value="2"/>
</dbReference>
<keyword evidence="12" id="KW-1185">Reference proteome</keyword>
<evidence type="ECO:0000256" key="7">
    <source>
        <dbReference type="ARBA" id="ARBA00022598"/>
    </source>
</evidence>
<evidence type="ECO:0000256" key="6">
    <source>
        <dbReference type="ARBA" id="ARBA00022553"/>
    </source>
</evidence>
<keyword evidence="7" id="KW-0436">Ligase</keyword>
<dbReference type="Pfam" id="PF00501">
    <property type="entry name" value="AMP-binding"/>
    <property type="match status" value="2"/>
</dbReference>
<feature type="domain" description="Carrier" evidence="10">
    <location>
        <begin position="2107"/>
        <end position="2182"/>
    </location>
</feature>
<evidence type="ECO:0000313" key="11">
    <source>
        <dbReference type="EMBL" id="MES0837474.1"/>
    </source>
</evidence>
<evidence type="ECO:0000256" key="1">
    <source>
        <dbReference type="ARBA" id="ARBA00001957"/>
    </source>
</evidence>
<dbReference type="RefSeq" id="WP_352986348.1">
    <property type="nucleotide sequence ID" value="NZ_JBEQNA010000018.1"/>
</dbReference>
<dbReference type="Pfam" id="PF00550">
    <property type="entry name" value="PP-binding"/>
    <property type="match status" value="3"/>
</dbReference>
<dbReference type="InterPro" id="IPR001242">
    <property type="entry name" value="Condensation_dom"/>
</dbReference>
<comment type="cofactor">
    <cofactor evidence="1">
        <name>pantetheine 4'-phosphate</name>
        <dbReference type="ChEBI" id="CHEBI:47942"/>
    </cofactor>
</comment>
<accession>A0ABV2A2E7</accession>
<dbReference type="NCBIfam" id="TIGR01733">
    <property type="entry name" value="AA-adenyl-dom"/>
    <property type="match status" value="1"/>
</dbReference>
<dbReference type="InterPro" id="IPR045851">
    <property type="entry name" value="AMP-bd_C_sf"/>
</dbReference>
<proteinExistence type="inferred from homology"/>
<dbReference type="InterPro" id="IPR010071">
    <property type="entry name" value="AA_adenyl_dom"/>
</dbReference>
<evidence type="ECO:0000256" key="9">
    <source>
        <dbReference type="SAM" id="MobiDB-lite"/>
    </source>
</evidence>
<dbReference type="CDD" id="cd19535">
    <property type="entry name" value="Cyc_NRPS"/>
    <property type="match status" value="2"/>
</dbReference>
<dbReference type="InterPro" id="IPR057737">
    <property type="entry name" value="Condensation_MtbB-like"/>
</dbReference>
<dbReference type="Gene3D" id="3.30.559.30">
    <property type="entry name" value="Nonribosomal peptide synthetase, condensation domain"/>
    <property type="match status" value="2"/>
</dbReference>
<dbReference type="InterPro" id="IPR036736">
    <property type="entry name" value="ACP-like_sf"/>
</dbReference>
<dbReference type="EMBL" id="JBEQNB010000018">
    <property type="protein sequence ID" value="MES0837474.1"/>
    <property type="molecule type" value="Genomic_DNA"/>
</dbReference>
<feature type="domain" description="Carrier" evidence="10">
    <location>
        <begin position="8"/>
        <end position="84"/>
    </location>
</feature>
<dbReference type="Gene3D" id="3.40.50.12780">
    <property type="entry name" value="N-terminal domain of ligase-like"/>
    <property type="match status" value="2"/>
</dbReference>
<comment type="similarity">
    <text evidence="3">Belongs to the ATP-dependent AMP-binding enzyme family. MbtB subfamily.</text>
</comment>
<protein>
    <recommendedName>
        <fullName evidence="4">Phenyloxazoline synthase MbtB</fullName>
    </recommendedName>
    <alternativeName>
        <fullName evidence="8">Mycobactin synthetase protein B</fullName>
    </alternativeName>
</protein>
<dbReference type="PANTHER" id="PTHR45527:SF10">
    <property type="entry name" value="PYOCHELIN SYNTHASE PCHF"/>
    <property type="match status" value="1"/>
</dbReference>
<dbReference type="Pfam" id="PF00668">
    <property type="entry name" value="Condensation"/>
    <property type="match status" value="2"/>
</dbReference>
<dbReference type="SMART" id="SM00823">
    <property type="entry name" value="PKS_PP"/>
    <property type="match status" value="3"/>
</dbReference>
<evidence type="ECO:0000259" key="10">
    <source>
        <dbReference type="PROSITE" id="PS50075"/>
    </source>
</evidence>
<dbReference type="Gene3D" id="3.40.50.1820">
    <property type="entry name" value="alpha/beta hydrolase"/>
    <property type="match status" value="1"/>
</dbReference>